<feature type="active site" description="Phosphoserine intermediate" evidence="8">
    <location>
        <position position="92"/>
    </location>
</feature>
<dbReference type="GO" id="GO:0046872">
    <property type="term" value="F:metal ion binding"/>
    <property type="evidence" value="ECO:0007669"/>
    <property type="project" value="UniProtKB-KW"/>
</dbReference>
<dbReference type="InterPro" id="IPR017850">
    <property type="entry name" value="Alkaline_phosphatase_core_sf"/>
</dbReference>
<comment type="catalytic activity">
    <reaction evidence="11">
        <text>a phosphate monoester + H2O = an alcohol + phosphate</text>
        <dbReference type="Rhea" id="RHEA:15017"/>
        <dbReference type="ChEBI" id="CHEBI:15377"/>
        <dbReference type="ChEBI" id="CHEBI:30879"/>
        <dbReference type="ChEBI" id="CHEBI:43474"/>
        <dbReference type="ChEBI" id="CHEBI:67140"/>
        <dbReference type="EC" id="3.1.3.1"/>
    </reaction>
</comment>
<feature type="binding site" evidence="9">
    <location>
        <position position="145"/>
    </location>
    <ligand>
        <name>Mg(2+)</name>
        <dbReference type="ChEBI" id="CHEBI:18420"/>
    </ligand>
</feature>
<sequence length="232" mass="25012">MSALTGESTPLVSNQANFDADFDSEESSKISTSNKKNVIMMVSDGFGPASETMARNYYTYVNKLPFDYQLPLDTILVGSSRTRSSDSFVTDSAAGATAFSCGMKTYNAAIGVDPKKAPCGTVLESAHLMGYKTGLVVTSRITHATPASFVAHVVHRDMENEIADQIIGNTTIGRTADLLFGGGLCHFLPNSLPHSCRFDNRNLIQEAVARGWTVGSDLKSFDWLTPENAQLP</sequence>
<keyword evidence="6 9" id="KW-0862">Zinc</keyword>
<keyword evidence="4 9" id="KW-0479">Metal-binding</keyword>
<dbReference type="AlphaFoldDB" id="A0AAD5U202"/>
<dbReference type="CDD" id="cd16012">
    <property type="entry name" value="ALP"/>
    <property type="match status" value="1"/>
</dbReference>
<reference evidence="12" key="1">
    <citation type="submission" date="2020-05" db="EMBL/GenBank/DDBJ databases">
        <title>Phylogenomic resolution of chytrid fungi.</title>
        <authorList>
            <person name="Stajich J.E."/>
            <person name="Amses K."/>
            <person name="Simmons R."/>
            <person name="Seto K."/>
            <person name="Myers J."/>
            <person name="Bonds A."/>
            <person name="Quandt C.A."/>
            <person name="Barry K."/>
            <person name="Liu P."/>
            <person name="Grigoriev I."/>
            <person name="Longcore J.E."/>
            <person name="James T.Y."/>
        </authorList>
    </citation>
    <scope>NUCLEOTIDE SEQUENCE</scope>
    <source>
        <strain evidence="12">JEL0476</strain>
    </source>
</reference>
<dbReference type="InterPro" id="IPR018299">
    <property type="entry name" value="Alkaline_phosphatase_AS"/>
</dbReference>
<evidence type="ECO:0000256" key="4">
    <source>
        <dbReference type="ARBA" id="ARBA00022723"/>
    </source>
</evidence>
<comment type="caution">
    <text evidence="12">The sequence shown here is derived from an EMBL/GenBank/DDBJ whole genome shotgun (WGS) entry which is preliminary data.</text>
</comment>
<evidence type="ECO:0000256" key="7">
    <source>
        <dbReference type="ARBA" id="ARBA00022842"/>
    </source>
</evidence>
<evidence type="ECO:0000313" key="13">
    <source>
        <dbReference type="Proteomes" id="UP001211065"/>
    </source>
</evidence>
<comment type="similarity">
    <text evidence="1 10">Belongs to the alkaline phosphatase family.</text>
</comment>
<dbReference type="Gene3D" id="3.40.720.10">
    <property type="entry name" value="Alkaline Phosphatase, subunit A"/>
    <property type="match status" value="1"/>
</dbReference>
<keyword evidence="5 11" id="KW-0378">Hydrolase</keyword>
<evidence type="ECO:0000256" key="1">
    <source>
        <dbReference type="ARBA" id="ARBA00005984"/>
    </source>
</evidence>
<gene>
    <name evidence="12" type="ORF">HK099_003500</name>
</gene>
<keyword evidence="3" id="KW-0597">Phosphoprotein</keyword>
<protein>
    <recommendedName>
        <fullName evidence="2 11">Alkaline phosphatase</fullName>
        <ecNumber evidence="2 11">3.1.3.1</ecNumber>
    </recommendedName>
</protein>
<keyword evidence="13" id="KW-1185">Reference proteome</keyword>
<comment type="cofactor">
    <cofactor evidence="9">
        <name>Zn(2+)</name>
        <dbReference type="ChEBI" id="CHEBI:29105"/>
    </cofactor>
    <text evidence="9">Binds 2 Zn(2+) ions.</text>
</comment>
<dbReference type="EMBL" id="JADGJW010000229">
    <property type="protein sequence ID" value="KAJ3221457.1"/>
    <property type="molecule type" value="Genomic_DNA"/>
</dbReference>
<dbReference type="PROSITE" id="PS00123">
    <property type="entry name" value="ALKALINE_PHOSPHATASE"/>
    <property type="match status" value="1"/>
</dbReference>
<evidence type="ECO:0000256" key="8">
    <source>
        <dbReference type="PIRSR" id="PIRSR601952-1"/>
    </source>
</evidence>
<evidence type="ECO:0000256" key="9">
    <source>
        <dbReference type="PIRSR" id="PIRSR601952-2"/>
    </source>
</evidence>
<proteinExistence type="inferred from homology"/>
<dbReference type="PANTHER" id="PTHR11596">
    <property type="entry name" value="ALKALINE PHOSPHATASE"/>
    <property type="match status" value="1"/>
</dbReference>
<comment type="cofactor">
    <cofactor evidence="9">
        <name>Mg(2+)</name>
        <dbReference type="ChEBI" id="CHEBI:18420"/>
    </cofactor>
    <text evidence="9">Binds 1 Mg(2+) ion.</text>
</comment>
<evidence type="ECO:0000256" key="10">
    <source>
        <dbReference type="RuleBase" id="RU003946"/>
    </source>
</evidence>
<dbReference type="Proteomes" id="UP001211065">
    <property type="component" value="Unassembled WGS sequence"/>
</dbReference>
<dbReference type="Pfam" id="PF00245">
    <property type="entry name" value="Alk_phosphatase"/>
    <property type="match status" value="1"/>
</dbReference>
<dbReference type="SMART" id="SM00098">
    <property type="entry name" value="alkPPc"/>
    <property type="match status" value="1"/>
</dbReference>
<dbReference type="PRINTS" id="PR00113">
    <property type="entry name" value="ALKPHPHTASE"/>
</dbReference>
<dbReference type="SUPFAM" id="SSF53649">
    <property type="entry name" value="Alkaline phosphatase-like"/>
    <property type="match status" value="1"/>
</dbReference>
<feature type="binding site" evidence="9">
    <location>
        <position position="44"/>
    </location>
    <ligand>
        <name>Mg(2+)</name>
        <dbReference type="ChEBI" id="CHEBI:18420"/>
    </ligand>
</feature>
<dbReference type="GO" id="GO:0004035">
    <property type="term" value="F:alkaline phosphatase activity"/>
    <property type="evidence" value="ECO:0007669"/>
    <property type="project" value="UniProtKB-EC"/>
</dbReference>
<feature type="binding site" evidence="9">
    <location>
        <position position="143"/>
    </location>
    <ligand>
        <name>Mg(2+)</name>
        <dbReference type="ChEBI" id="CHEBI:18420"/>
    </ligand>
</feature>
<evidence type="ECO:0000256" key="3">
    <source>
        <dbReference type="ARBA" id="ARBA00022553"/>
    </source>
</evidence>
<dbReference type="GO" id="GO:0000329">
    <property type="term" value="C:fungal-type vacuole membrane"/>
    <property type="evidence" value="ECO:0007669"/>
    <property type="project" value="TreeGrafter"/>
</dbReference>
<keyword evidence="7 9" id="KW-0460">Magnesium</keyword>
<feature type="binding site" evidence="9">
    <location>
        <position position="44"/>
    </location>
    <ligand>
        <name>Zn(2+)</name>
        <dbReference type="ChEBI" id="CHEBI:29105"/>
        <label>2</label>
    </ligand>
</feature>
<evidence type="ECO:0000313" key="12">
    <source>
        <dbReference type="EMBL" id="KAJ3221457.1"/>
    </source>
</evidence>
<evidence type="ECO:0000256" key="5">
    <source>
        <dbReference type="ARBA" id="ARBA00022801"/>
    </source>
</evidence>
<organism evidence="12 13">
    <name type="scientific">Clydaea vesicula</name>
    <dbReference type="NCBI Taxonomy" id="447962"/>
    <lineage>
        <taxon>Eukaryota</taxon>
        <taxon>Fungi</taxon>
        <taxon>Fungi incertae sedis</taxon>
        <taxon>Chytridiomycota</taxon>
        <taxon>Chytridiomycota incertae sedis</taxon>
        <taxon>Chytridiomycetes</taxon>
        <taxon>Lobulomycetales</taxon>
        <taxon>Lobulomycetaceae</taxon>
        <taxon>Clydaea</taxon>
    </lineage>
</organism>
<dbReference type="EC" id="3.1.3.1" evidence="2 11"/>
<evidence type="ECO:0000256" key="11">
    <source>
        <dbReference type="RuleBase" id="RU003947"/>
    </source>
</evidence>
<dbReference type="InterPro" id="IPR001952">
    <property type="entry name" value="Alkaline_phosphatase"/>
</dbReference>
<accession>A0AAD5U202</accession>
<dbReference type="PANTHER" id="PTHR11596:SF5">
    <property type="entry name" value="ALKALINE PHOSPHATASE"/>
    <property type="match status" value="1"/>
</dbReference>
<name>A0AAD5U202_9FUNG</name>
<evidence type="ECO:0000256" key="2">
    <source>
        <dbReference type="ARBA" id="ARBA00012647"/>
    </source>
</evidence>
<evidence type="ECO:0000256" key="6">
    <source>
        <dbReference type="ARBA" id="ARBA00022833"/>
    </source>
</evidence>